<gene>
    <name evidence="12" type="ORF">HOLleu_41114</name>
</gene>
<dbReference type="GO" id="GO:0061630">
    <property type="term" value="F:ubiquitin protein ligase activity"/>
    <property type="evidence" value="ECO:0007669"/>
    <property type="project" value="TreeGrafter"/>
</dbReference>
<keyword evidence="4 6" id="KW-0863">Zinc-finger</keyword>
<dbReference type="PANTHER" id="PTHR25462:SF229">
    <property type="entry name" value="TRANSCRIPTION INTERMEDIARY FACTOR 1-BETA"/>
    <property type="match status" value="1"/>
</dbReference>
<dbReference type="Gene3D" id="3.30.40.10">
    <property type="entry name" value="Zinc/RING finger domain, C3HC4 (zinc finger)"/>
    <property type="match status" value="1"/>
</dbReference>
<dbReference type="Pfam" id="PF13445">
    <property type="entry name" value="zf-RING_UBOX"/>
    <property type="match status" value="1"/>
</dbReference>
<dbReference type="SMART" id="SM00336">
    <property type="entry name" value="BBOX"/>
    <property type="match status" value="2"/>
</dbReference>
<evidence type="ECO:0000259" key="11">
    <source>
        <dbReference type="PROSITE" id="PS50119"/>
    </source>
</evidence>
<dbReference type="Pfam" id="PF00643">
    <property type="entry name" value="zf-B_box"/>
    <property type="match status" value="1"/>
</dbReference>
<evidence type="ECO:0000256" key="3">
    <source>
        <dbReference type="ARBA" id="ARBA00022737"/>
    </source>
</evidence>
<dbReference type="SUPFAM" id="SSF57850">
    <property type="entry name" value="RING/U-box"/>
    <property type="match status" value="1"/>
</dbReference>
<dbReference type="PROSITE" id="PS50119">
    <property type="entry name" value="ZF_BBOX"/>
    <property type="match status" value="2"/>
</dbReference>
<dbReference type="Gene3D" id="4.10.830.40">
    <property type="match status" value="1"/>
</dbReference>
<keyword evidence="3" id="KW-0677">Repeat</keyword>
<dbReference type="InterPro" id="IPR001258">
    <property type="entry name" value="NHL_repeat"/>
</dbReference>
<evidence type="ECO:0000256" key="2">
    <source>
        <dbReference type="ARBA" id="ARBA00022723"/>
    </source>
</evidence>
<dbReference type="InterPro" id="IPR047153">
    <property type="entry name" value="TRIM45/56/19-like"/>
</dbReference>
<dbReference type="SUPFAM" id="SSF101898">
    <property type="entry name" value="NHL repeat"/>
    <property type="match status" value="1"/>
</dbReference>
<dbReference type="InterPro" id="IPR017907">
    <property type="entry name" value="Znf_RING_CS"/>
</dbReference>
<sequence>MAKVAKKKSKSTKTVKIQQDTAADRFLDDFNLCFICDRDLSEPMLLPCLHTFCRRCIDKTVKENGGKLVCISCRESGDLSSDFDLADLLPNTFIDHIRRMMAAEETESQLDENSEIDLSKYVCSSCERGNPALRRCEDCRDFLCKTCVKVHKAVKVLRDHELIDLEEWLLSKQRADRNLQHQPGVSVCPEHPDETLVQFCFTCGKLVCVDCIELKHKSPKHEMAPISEAAVSVKQSMEKRLADTHQTAAKFTGALEILEKTRKDLKDDAKRLCGEVKAAIDKERETMDMREKEYLDKIGASEKENESEIETYVDKIETKLEHITDAFEFAESLLDIGDDIQILNFSSTIQQRLNRLKTEQPVLPPRLDDLTVIDLGDAAEEDAHEEETPQPATKEEELEEDSDIIWALESTIGSRGSKPGQFDWCRGICSSLDGHVVVADWGNDRAQVFDKDGRFLCLLNSDDSESGKLSMPQDVACLRDGRFVAVDKSKFVRVYDPDGKLYVSFQTAGDYETKETGVELACVTVDRRNRIFVGDCKRNVITIHYSDGKLLQTISAVGPTHLATDSKDRIIVSCPQKQKIRVMTGEGKLLFHIDRFGTERDKLKPQGVCCDEENNIYVVHKERGGDKSVHMYDVKGQYVTCVSRGFREPYDVTLSPTGRVVVSDEDTIKLYWKGGGGF</sequence>
<dbReference type="InterPro" id="IPR013083">
    <property type="entry name" value="Znf_RING/FYVE/PHD"/>
</dbReference>
<keyword evidence="13" id="KW-1185">Reference proteome</keyword>
<keyword evidence="8" id="KW-0175">Coiled coil</keyword>
<dbReference type="Gene3D" id="2.120.10.30">
    <property type="entry name" value="TolB, C-terminal domain"/>
    <property type="match status" value="1"/>
</dbReference>
<feature type="domain" description="RING-type" evidence="10">
    <location>
        <begin position="33"/>
        <end position="74"/>
    </location>
</feature>
<dbReference type="AlphaFoldDB" id="A0A9Q0YB58"/>
<dbReference type="PROSITE" id="PS51125">
    <property type="entry name" value="NHL"/>
    <property type="match status" value="1"/>
</dbReference>
<dbReference type="PROSITE" id="PS00518">
    <property type="entry name" value="ZF_RING_1"/>
    <property type="match status" value="1"/>
</dbReference>
<dbReference type="InterPro" id="IPR011042">
    <property type="entry name" value="6-blade_b-propeller_TolB-like"/>
</dbReference>
<feature type="domain" description="B box-type" evidence="11">
    <location>
        <begin position="183"/>
        <end position="226"/>
    </location>
</feature>
<dbReference type="InterPro" id="IPR001841">
    <property type="entry name" value="Znf_RING"/>
</dbReference>
<dbReference type="OrthoDB" id="6265224at2759"/>
<dbReference type="InterPro" id="IPR027370">
    <property type="entry name" value="Znf-RING_euk"/>
</dbReference>
<comment type="caution">
    <text evidence="12">The sequence shown here is derived from an EMBL/GenBank/DDBJ whole genome shotgun (WGS) entry which is preliminary data.</text>
</comment>
<dbReference type="Gene3D" id="3.30.160.60">
    <property type="entry name" value="Classic Zinc Finger"/>
    <property type="match status" value="1"/>
</dbReference>
<reference evidence="12" key="1">
    <citation type="submission" date="2021-10" db="EMBL/GenBank/DDBJ databases">
        <title>Tropical sea cucumber genome reveals ecological adaptation and Cuvierian tubules defense mechanism.</title>
        <authorList>
            <person name="Chen T."/>
        </authorList>
    </citation>
    <scope>NUCLEOTIDE SEQUENCE</scope>
    <source>
        <strain evidence="12">Nanhai2018</strain>
        <tissue evidence="12">Muscle</tissue>
    </source>
</reference>
<evidence type="ECO:0000313" key="13">
    <source>
        <dbReference type="Proteomes" id="UP001152320"/>
    </source>
</evidence>
<evidence type="ECO:0000259" key="10">
    <source>
        <dbReference type="PROSITE" id="PS50089"/>
    </source>
</evidence>
<dbReference type="SUPFAM" id="SSF57845">
    <property type="entry name" value="B-box zinc-binding domain"/>
    <property type="match status" value="1"/>
</dbReference>
<evidence type="ECO:0000256" key="9">
    <source>
        <dbReference type="SAM" id="MobiDB-lite"/>
    </source>
</evidence>
<dbReference type="GO" id="GO:0008270">
    <property type="term" value="F:zinc ion binding"/>
    <property type="evidence" value="ECO:0007669"/>
    <property type="project" value="UniProtKB-KW"/>
</dbReference>
<feature type="repeat" description="NHL" evidence="7">
    <location>
        <begin position="409"/>
        <end position="452"/>
    </location>
</feature>
<evidence type="ECO:0000256" key="8">
    <source>
        <dbReference type="SAM" id="Coils"/>
    </source>
</evidence>
<evidence type="ECO:0000256" key="4">
    <source>
        <dbReference type="ARBA" id="ARBA00022771"/>
    </source>
</evidence>
<dbReference type="EMBL" id="JAIZAY010000023">
    <property type="protein sequence ID" value="KAJ8019493.1"/>
    <property type="molecule type" value="Genomic_DNA"/>
</dbReference>
<feature type="region of interest" description="Disordered" evidence="9">
    <location>
        <begin position="380"/>
        <end position="400"/>
    </location>
</feature>
<feature type="domain" description="B box-type" evidence="11">
    <location>
        <begin position="118"/>
        <end position="165"/>
    </location>
</feature>
<evidence type="ECO:0000313" key="12">
    <source>
        <dbReference type="EMBL" id="KAJ8019493.1"/>
    </source>
</evidence>
<keyword evidence="1" id="KW-0597">Phosphoprotein</keyword>
<dbReference type="GO" id="GO:0006513">
    <property type="term" value="P:protein monoubiquitination"/>
    <property type="evidence" value="ECO:0007669"/>
    <property type="project" value="TreeGrafter"/>
</dbReference>
<feature type="coiled-coil region" evidence="8">
    <location>
        <begin position="248"/>
        <end position="275"/>
    </location>
</feature>
<proteinExistence type="predicted"/>
<dbReference type="Proteomes" id="UP001152320">
    <property type="component" value="Chromosome 23"/>
</dbReference>
<keyword evidence="2" id="KW-0479">Metal-binding</keyword>
<name>A0A9Q0YB58_HOLLE</name>
<evidence type="ECO:0000256" key="7">
    <source>
        <dbReference type="PROSITE-ProRule" id="PRU00504"/>
    </source>
</evidence>
<dbReference type="InterPro" id="IPR000315">
    <property type="entry name" value="Znf_B-box"/>
</dbReference>
<dbReference type="PROSITE" id="PS50089">
    <property type="entry name" value="ZF_RING_2"/>
    <property type="match status" value="1"/>
</dbReference>
<keyword evidence="5" id="KW-0862">Zinc</keyword>
<evidence type="ECO:0000256" key="1">
    <source>
        <dbReference type="ARBA" id="ARBA00022553"/>
    </source>
</evidence>
<dbReference type="PANTHER" id="PTHR25462">
    <property type="entry name" value="BONUS, ISOFORM C-RELATED"/>
    <property type="match status" value="1"/>
</dbReference>
<evidence type="ECO:0000256" key="6">
    <source>
        <dbReference type="PROSITE-ProRule" id="PRU00024"/>
    </source>
</evidence>
<dbReference type="SMART" id="SM00184">
    <property type="entry name" value="RING"/>
    <property type="match status" value="1"/>
</dbReference>
<accession>A0A9Q0YB58</accession>
<evidence type="ECO:0000256" key="5">
    <source>
        <dbReference type="ARBA" id="ARBA00022833"/>
    </source>
</evidence>
<organism evidence="12 13">
    <name type="scientific">Holothuria leucospilota</name>
    <name type="common">Black long sea cucumber</name>
    <name type="synonym">Mertensiothuria leucospilota</name>
    <dbReference type="NCBI Taxonomy" id="206669"/>
    <lineage>
        <taxon>Eukaryota</taxon>
        <taxon>Metazoa</taxon>
        <taxon>Echinodermata</taxon>
        <taxon>Eleutherozoa</taxon>
        <taxon>Echinozoa</taxon>
        <taxon>Holothuroidea</taxon>
        <taxon>Aspidochirotacea</taxon>
        <taxon>Aspidochirotida</taxon>
        <taxon>Holothuriidae</taxon>
        <taxon>Holothuria</taxon>
    </lineage>
</organism>
<protein>
    <submittedName>
        <fullName evidence="12">E3 ubiquitin-protein ligase TRIM56</fullName>
    </submittedName>
</protein>